<evidence type="ECO:0000256" key="4">
    <source>
        <dbReference type="SAM" id="Phobius"/>
    </source>
</evidence>
<dbReference type="CDD" id="cd01949">
    <property type="entry name" value="GGDEF"/>
    <property type="match status" value="1"/>
</dbReference>
<dbReference type="PROSITE" id="PS50887">
    <property type="entry name" value="GGDEF"/>
    <property type="match status" value="1"/>
</dbReference>
<evidence type="ECO:0000256" key="3">
    <source>
        <dbReference type="ARBA" id="ARBA00034247"/>
    </source>
</evidence>
<gene>
    <name evidence="6" type="ORF">CFF01_12035</name>
</gene>
<feature type="transmembrane region" description="Helical" evidence="4">
    <location>
        <begin position="449"/>
        <end position="467"/>
    </location>
</feature>
<feature type="transmembrane region" description="Helical" evidence="4">
    <location>
        <begin position="167"/>
        <end position="190"/>
    </location>
</feature>
<dbReference type="GO" id="GO:0005886">
    <property type="term" value="C:plasma membrane"/>
    <property type="evidence" value="ECO:0007669"/>
    <property type="project" value="TreeGrafter"/>
</dbReference>
<comment type="cofactor">
    <cofactor evidence="1">
        <name>Mg(2+)</name>
        <dbReference type="ChEBI" id="CHEBI:18420"/>
    </cofactor>
</comment>
<dbReference type="CDD" id="cd12914">
    <property type="entry name" value="PDC1_DGC_like"/>
    <property type="match status" value="1"/>
</dbReference>
<dbReference type="RefSeq" id="WP_088904945.1">
    <property type="nucleotide sequence ID" value="NZ_CP022272.1"/>
</dbReference>
<dbReference type="GO" id="GO:0052621">
    <property type="term" value="F:diguanylate cyclase activity"/>
    <property type="evidence" value="ECO:0007669"/>
    <property type="project" value="UniProtKB-EC"/>
</dbReference>
<dbReference type="NCBIfam" id="TIGR00254">
    <property type="entry name" value="GGDEF"/>
    <property type="match status" value="1"/>
</dbReference>
<keyword evidence="4" id="KW-0812">Transmembrane</keyword>
<dbReference type="FunFam" id="3.30.70.270:FF:000001">
    <property type="entry name" value="Diguanylate cyclase domain protein"/>
    <property type="match status" value="1"/>
</dbReference>
<dbReference type="GO" id="GO:0043709">
    <property type="term" value="P:cell adhesion involved in single-species biofilm formation"/>
    <property type="evidence" value="ECO:0007669"/>
    <property type="project" value="TreeGrafter"/>
</dbReference>
<dbReference type="InterPro" id="IPR029787">
    <property type="entry name" value="Nucleotide_cyclase"/>
</dbReference>
<dbReference type="SMART" id="SM00267">
    <property type="entry name" value="GGDEF"/>
    <property type="match status" value="1"/>
</dbReference>
<evidence type="ECO:0000313" key="7">
    <source>
        <dbReference type="Proteomes" id="UP000198233"/>
    </source>
</evidence>
<dbReference type="PANTHER" id="PTHR45138:SF9">
    <property type="entry name" value="DIGUANYLATE CYCLASE DGCM-RELATED"/>
    <property type="match status" value="1"/>
</dbReference>
<dbReference type="EMBL" id="CP022272">
    <property type="protein sequence ID" value="ASJ97256.1"/>
    <property type="molecule type" value="Genomic_DNA"/>
</dbReference>
<dbReference type="InterPro" id="IPR050469">
    <property type="entry name" value="Diguanylate_Cyclase"/>
</dbReference>
<feature type="transmembrane region" description="Helical" evidence="4">
    <location>
        <begin position="6"/>
        <end position="27"/>
    </location>
</feature>
<dbReference type="AlphaFoldDB" id="A0AAC9U063"/>
<proteinExistence type="predicted"/>
<evidence type="ECO:0000259" key="5">
    <source>
        <dbReference type="PROSITE" id="PS50887"/>
    </source>
</evidence>
<dbReference type="EC" id="2.7.7.65" evidence="2"/>
<dbReference type="SUPFAM" id="SSF55073">
    <property type="entry name" value="Nucleotide cyclase"/>
    <property type="match status" value="1"/>
</dbReference>
<dbReference type="InterPro" id="IPR043128">
    <property type="entry name" value="Rev_trsase/Diguanyl_cyclase"/>
</dbReference>
<evidence type="ECO:0000256" key="1">
    <source>
        <dbReference type="ARBA" id="ARBA00001946"/>
    </source>
</evidence>
<feature type="transmembrane region" description="Helical" evidence="4">
    <location>
        <begin position="98"/>
        <end position="115"/>
    </location>
</feature>
<feature type="transmembrane region" description="Helical" evidence="4">
    <location>
        <begin position="135"/>
        <end position="155"/>
    </location>
</feature>
<comment type="catalytic activity">
    <reaction evidence="3">
        <text>2 GTP = 3',3'-c-di-GMP + 2 diphosphate</text>
        <dbReference type="Rhea" id="RHEA:24898"/>
        <dbReference type="ChEBI" id="CHEBI:33019"/>
        <dbReference type="ChEBI" id="CHEBI:37565"/>
        <dbReference type="ChEBI" id="CHEBI:58805"/>
        <dbReference type="EC" id="2.7.7.65"/>
    </reaction>
</comment>
<evidence type="ECO:0000256" key="2">
    <source>
        <dbReference type="ARBA" id="ARBA00012528"/>
    </source>
</evidence>
<dbReference type="Gene3D" id="3.30.450.20">
    <property type="entry name" value="PAS domain"/>
    <property type="match status" value="1"/>
</dbReference>
<organism evidence="6 7">
    <name type="scientific">Shewanella marisflavi</name>
    <dbReference type="NCBI Taxonomy" id="260364"/>
    <lineage>
        <taxon>Bacteria</taxon>
        <taxon>Pseudomonadati</taxon>
        <taxon>Pseudomonadota</taxon>
        <taxon>Gammaproteobacteria</taxon>
        <taxon>Alteromonadales</taxon>
        <taxon>Shewanellaceae</taxon>
        <taxon>Shewanella</taxon>
    </lineage>
</organism>
<dbReference type="Proteomes" id="UP000198233">
    <property type="component" value="Chromosome"/>
</dbReference>
<keyword evidence="4" id="KW-0472">Membrane</keyword>
<dbReference type="KEGG" id="smav:CFF01_12035"/>
<feature type="transmembrane region" description="Helical" evidence="4">
    <location>
        <begin position="70"/>
        <end position="86"/>
    </location>
</feature>
<dbReference type="Pfam" id="PF00990">
    <property type="entry name" value="GGDEF"/>
    <property type="match status" value="1"/>
</dbReference>
<feature type="transmembrane region" description="Helical" evidence="4">
    <location>
        <begin position="39"/>
        <end position="64"/>
    </location>
</feature>
<evidence type="ECO:0000313" key="6">
    <source>
        <dbReference type="EMBL" id="ASJ97256.1"/>
    </source>
</evidence>
<feature type="domain" description="GGDEF" evidence="5">
    <location>
        <begin position="579"/>
        <end position="715"/>
    </location>
</feature>
<name>A0AAC9U063_9GAMM</name>
<dbReference type="PANTHER" id="PTHR45138">
    <property type="entry name" value="REGULATORY COMPONENTS OF SENSORY TRANSDUCTION SYSTEM"/>
    <property type="match status" value="1"/>
</dbReference>
<reference evidence="6 7" key="1">
    <citation type="submission" date="2017-06" db="EMBL/GenBank/DDBJ databases">
        <title>Complete genome sequence of Shewanella marisflavi EP1 associated with anaerobic 2,4-dinitrotoluene reduction and salt tolerance.</title>
        <authorList>
            <person name="Huang J."/>
        </authorList>
    </citation>
    <scope>NUCLEOTIDE SEQUENCE [LARGE SCALE GENOMIC DNA]</scope>
    <source>
        <strain evidence="6 7">EP1</strain>
    </source>
</reference>
<dbReference type="Gene3D" id="6.10.340.10">
    <property type="match status" value="1"/>
</dbReference>
<sequence>MINKNHLGFAMLLGGLGLLVNLSPIPLFGNQQLIIGNLFFVIVAIFLGPWYALLTALLCAIGLFITWESWHVFLLFPIEALWLGYARRKEFYTLYADITFWLLLGMPIFYLYAHLVFQLPNSYMSFITLKQGINGILYTALGVMVVTLLPAHLHIKDKLVNRKRKSFNAQLTYTFTQVLTLALLVSALIFNNNAIEQQQKDVKLNLEDSAAHLGKATESFIDGHINAIDNAARWLSLSKYDPGEWQGLLSKLHQSYPFFISMLIADDKGVISAASPTSRLDKDAIANKSLSVMDRHYFQESFYNQLTFVSPAFLGRGFGSDPIVAISAPLYAYDNPINPIGIIEGSLNLTKFASIDERNREFNEQAMMLTDENNLVIYASESLKLAPLTPLKVNTSGHLYRTSLNMINIHQLDSANPEFAYAKYVLKNGWSLYVVMPFSPLVKQVEHQYLTTFSVLFLAFIITILLIKVISRRLTQPLETIAQKFSQWGMAEHSDEIQLDSAPREIFALSTSIQKSKQELISYQLELEEKVALRTVELEEVNRKLQSLAERDELTQLFNRRYLEQHFEPIHDLCKRSCAALAFCIIDIDHFKQINDTYGHQAGDTALIAMAQLMRQFFKRDTDIVSRYGGEEFLVILPQCNALQVEQHLNQFKEVVANHKITIQGEQEIALTVSIGAVISNAGYMKDIDHWFKMADLNLYEAKENGRNRVVCSLLSDDDQIEAFQVL</sequence>
<dbReference type="InterPro" id="IPR000160">
    <property type="entry name" value="GGDEF_dom"/>
</dbReference>
<dbReference type="Gene3D" id="3.30.70.270">
    <property type="match status" value="1"/>
</dbReference>
<protein>
    <recommendedName>
        <fullName evidence="2">diguanylate cyclase</fullName>
        <ecNumber evidence="2">2.7.7.65</ecNumber>
    </recommendedName>
</protein>
<keyword evidence="4" id="KW-1133">Transmembrane helix</keyword>
<accession>A0AAC9U063</accession>
<dbReference type="GO" id="GO:1902201">
    <property type="term" value="P:negative regulation of bacterial-type flagellum-dependent cell motility"/>
    <property type="evidence" value="ECO:0007669"/>
    <property type="project" value="TreeGrafter"/>
</dbReference>